<feature type="region of interest" description="Disordered" evidence="1">
    <location>
        <begin position="1"/>
        <end position="33"/>
    </location>
</feature>
<proteinExistence type="predicted"/>
<protein>
    <submittedName>
        <fullName evidence="2">Uncharacterized protein</fullName>
    </submittedName>
</protein>
<dbReference type="EMBL" id="JAJSOF020000021">
    <property type="protein sequence ID" value="KAJ4437246.1"/>
    <property type="molecule type" value="Genomic_DNA"/>
</dbReference>
<evidence type="ECO:0000256" key="1">
    <source>
        <dbReference type="SAM" id="MobiDB-lite"/>
    </source>
</evidence>
<organism evidence="2 3">
    <name type="scientific">Periplaneta americana</name>
    <name type="common">American cockroach</name>
    <name type="synonym">Blatta americana</name>
    <dbReference type="NCBI Taxonomy" id="6978"/>
    <lineage>
        <taxon>Eukaryota</taxon>
        <taxon>Metazoa</taxon>
        <taxon>Ecdysozoa</taxon>
        <taxon>Arthropoda</taxon>
        <taxon>Hexapoda</taxon>
        <taxon>Insecta</taxon>
        <taxon>Pterygota</taxon>
        <taxon>Neoptera</taxon>
        <taxon>Polyneoptera</taxon>
        <taxon>Dictyoptera</taxon>
        <taxon>Blattodea</taxon>
        <taxon>Blattoidea</taxon>
        <taxon>Blattidae</taxon>
        <taxon>Blattinae</taxon>
        <taxon>Periplaneta</taxon>
    </lineage>
</organism>
<gene>
    <name evidence="2" type="ORF">ANN_17381</name>
</gene>
<dbReference type="Proteomes" id="UP001148838">
    <property type="component" value="Unassembled WGS sequence"/>
</dbReference>
<comment type="caution">
    <text evidence="2">The sequence shown here is derived from an EMBL/GenBank/DDBJ whole genome shotgun (WGS) entry which is preliminary data.</text>
</comment>
<reference evidence="2 3" key="1">
    <citation type="journal article" date="2022" name="Allergy">
        <title>Genome assembly and annotation of Periplaneta americana reveal a comprehensive cockroach allergen profile.</title>
        <authorList>
            <person name="Wang L."/>
            <person name="Xiong Q."/>
            <person name="Saelim N."/>
            <person name="Wang L."/>
            <person name="Nong W."/>
            <person name="Wan A.T."/>
            <person name="Shi M."/>
            <person name="Liu X."/>
            <person name="Cao Q."/>
            <person name="Hui J.H.L."/>
            <person name="Sookrung N."/>
            <person name="Leung T.F."/>
            <person name="Tungtrongchitr A."/>
            <person name="Tsui S.K.W."/>
        </authorList>
    </citation>
    <scope>NUCLEOTIDE SEQUENCE [LARGE SCALE GENOMIC DNA]</scope>
    <source>
        <strain evidence="2">PWHHKU_190912</strain>
    </source>
</reference>
<evidence type="ECO:0000313" key="3">
    <source>
        <dbReference type="Proteomes" id="UP001148838"/>
    </source>
</evidence>
<sequence length="112" mass="12689">MQEVQEPLQGRDYHRSVGAYSLDPKPPPQLNNSQAAVKRHNIIRSLLAAALQNKGLEVYEEIHCSADQDSVWRIDIIAINTKKSVAEIIDPTIRFEQSKAQPNDVDQEKKEI</sequence>
<name>A0ABQ8SST1_PERAM</name>
<keyword evidence="3" id="KW-1185">Reference proteome</keyword>
<evidence type="ECO:0000313" key="2">
    <source>
        <dbReference type="EMBL" id="KAJ4437246.1"/>
    </source>
</evidence>
<accession>A0ABQ8SST1</accession>